<evidence type="ECO:0000256" key="2">
    <source>
        <dbReference type="ARBA" id="ARBA00006206"/>
    </source>
</evidence>
<reference evidence="8 9" key="1">
    <citation type="submission" date="2018-07" db="EMBL/GenBank/DDBJ databases">
        <title>Genomic Encyclopedia of Type Strains, Phase IV (KMG-IV): sequencing the most valuable type-strain genomes for metagenomic binning, comparative biology and taxonomic classification.</title>
        <authorList>
            <person name="Goeker M."/>
        </authorList>
    </citation>
    <scope>NUCLEOTIDE SEQUENCE [LARGE SCALE GENOMIC DNA]</scope>
    <source>
        <strain evidence="8 9">DSM 25528</strain>
    </source>
</reference>
<dbReference type="GO" id="GO:0006006">
    <property type="term" value="P:glucose metabolic process"/>
    <property type="evidence" value="ECO:0007669"/>
    <property type="project" value="TreeGrafter"/>
</dbReference>
<keyword evidence="4" id="KW-0119">Carbohydrate metabolism</keyword>
<name>A0A6I7HK69_9HYPH</name>
<feature type="binding site" evidence="7">
    <location>
        <begin position="67"/>
        <end position="68"/>
    </location>
    <ligand>
        <name>beta-D-galactose</name>
        <dbReference type="ChEBI" id="CHEBI:27667"/>
    </ligand>
</feature>
<evidence type="ECO:0000256" key="1">
    <source>
        <dbReference type="ARBA" id="ARBA00005028"/>
    </source>
</evidence>
<dbReference type="CDD" id="cd09019">
    <property type="entry name" value="galactose_mutarotase_like"/>
    <property type="match status" value="1"/>
</dbReference>
<dbReference type="PANTHER" id="PTHR10091:SF0">
    <property type="entry name" value="GALACTOSE MUTAROTASE"/>
    <property type="match status" value="1"/>
</dbReference>
<evidence type="ECO:0000313" key="8">
    <source>
        <dbReference type="EMBL" id="RCW20622.1"/>
    </source>
</evidence>
<comment type="similarity">
    <text evidence="2">Belongs to the aldose epimerase family.</text>
</comment>
<dbReference type="UniPathway" id="UPA00242"/>
<comment type="pathway">
    <text evidence="1">Carbohydrate metabolism; hexose metabolism.</text>
</comment>
<keyword evidence="3" id="KW-0413">Isomerase</keyword>
<dbReference type="Proteomes" id="UP000252582">
    <property type="component" value="Unassembled WGS sequence"/>
</dbReference>
<feature type="binding site" evidence="6">
    <location>
        <position position="219"/>
    </location>
    <ligand>
        <name>beta-D-galactose</name>
        <dbReference type="ChEBI" id="CHEBI:27667"/>
    </ligand>
</feature>
<feature type="binding site" evidence="7">
    <location>
        <begin position="162"/>
        <end position="164"/>
    </location>
    <ligand>
        <name>beta-D-galactose</name>
        <dbReference type="ChEBI" id="CHEBI:27667"/>
    </ligand>
</feature>
<evidence type="ECO:0000313" key="9">
    <source>
        <dbReference type="Proteomes" id="UP000252582"/>
    </source>
</evidence>
<dbReference type="InterPro" id="IPR008183">
    <property type="entry name" value="Aldose_1/G6P_1-epimerase"/>
</dbReference>
<dbReference type="InterPro" id="IPR011013">
    <property type="entry name" value="Gal_mutarotase_sf_dom"/>
</dbReference>
<dbReference type="InterPro" id="IPR014718">
    <property type="entry name" value="GH-type_carb-bd"/>
</dbReference>
<evidence type="ECO:0000256" key="6">
    <source>
        <dbReference type="PIRSR" id="PIRSR005096-2"/>
    </source>
</evidence>
<evidence type="ECO:0000256" key="4">
    <source>
        <dbReference type="ARBA" id="ARBA00023277"/>
    </source>
</evidence>
<gene>
    <name evidence="8" type="ORF">DFR48_11376</name>
</gene>
<dbReference type="EMBL" id="QPIX01000013">
    <property type="protein sequence ID" value="RCW20622.1"/>
    <property type="molecule type" value="Genomic_DNA"/>
</dbReference>
<dbReference type="PANTHER" id="PTHR10091">
    <property type="entry name" value="ALDOSE-1-EPIMERASE"/>
    <property type="match status" value="1"/>
</dbReference>
<organism evidence="8 9">
    <name type="scientific">Ciceribacter lividus</name>
    <dbReference type="NCBI Taxonomy" id="1197950"/>
    <lineage>
        <taxon>Bacteria</taxon>
        <taxon>Pseudomonadati</taxon>
        <taxon>Pseudomonadota</taxon>
        <taxon>Alphaproteobacteria</taxon>
        <taxon>Hyphomicrobiales</taxon>
        <taxon>Rhizobiaceae</taxon>
        <taxon>Ciceribacter</taxon>
    </lineage>
</organism>
<keyword evidence="9" id="KW-1185">Reference proteome</keyword>
<feature type="active site" description="Proton acceptor" evidence="5">
    <location>
        <position position="283"/>
    </location>
</feature>
<dbReference type="InterPro" id="IPR047215">
    <property type="entry name" value="Galactose_mutarotase-like"/>
</dbReference>
<dbReference type="GO" id="GO:0030246">
    <property type="term" value="F:carbohydrate binding"/>
    <property type="evidence" value="ECO:0007669"/>
    <property type="project" value="InterPro"/>
</dbReference>
<accession>A0A6I7HK69</accession>
<dbReference type="SUPFAM" id="SSF74650">
    <property type="entry name" value="Galactose mutarotase-like"/>
    <property type="match status" value="1"/>
</dbReference>
<dbReference type="Pfam" id="PF01263">
    <property type="entry name" value="Aldose_epim"/>
    <property type="match status" value="1"/>
</dbReference>
<evidence type="ECO:0000256" key="5">
    <source>
        <dbReference type="PIRSR" id="PIRSR005096-1"/>
    </source>
</evidence>
<proteinExistence type="inferred from homology"/>
<dbReference type="AlphaFoldDB" id="A0A6I7HK69"/>
<dbReference type="InterPro" id="IPR015443">
    <property type="entry name" value="Aldose_1-epimerase"/>
</dbReference>
<dbReference type="PIRSF" id="PIRSF005096">
    <property type="entry name" value="GALM"/>
    <property type="match status" value="1"/>
</dbReference>
<dbReference type="RefSeq" id="WP_210206020.1">
    <property type="nucleotide sequence ID" value="NZ_QPIX01000013.1"/>
</dbReference>
<dbReference type="GO" id="GO:0033499">
    <property type="term" value="P:galactose catabolic process via UDP-galactose, Leloir pathway"/>
    <property type="evidence" value="ECO:0007669"/>
    <property type="project" value="TreeGrafter"/>
</dbReference>
<feature type="active site" description="Proton donor" evidence="5">
    <location>
        <position position="162"/>
    </location>
</feature>
<dbReference type="GO" id="GO:0004034">
    <property type="term" value="F:aldose 1-epimerase activity"/>
    <property type="evidence" value="ECO:0007669"/>
    <property type="project" value="TreeGrafter"/>
</dbReference>
<comment type="caution">
    <text evidence="8">The sequence shown here is derived from an EMBL/GenBank/DDBJ whole genome shotgun (WGS) entry which is preliminary data.</text>
</comment>
<sequence length="318" mass="34421">MTNGATLVLEGSEGLRAEFSRCGARLLRLDIPVRDGGSAQVVIGSALDASQPDGDTWGGTICGRFANRIADASFELDGVRYSLPANHGTSSLHGGPKAFGLRDWNVEATGETLTFSLTSADGEMGYPGTMEVVAVYGLSGTTLWLEMTATTDKPTVVNLTQHAYWNLKGEGNVLSHELEIPASRYSAVDDRLIPLGAPDDVTGTVFDFRSMRTIGQIYDHSFCLDAGRGALHLGAKVREPETGRTMEVWTTEPAIQLYTANHFSEAMVAPFSKMVLNGAIALEPQTYPNAPNEPSYPSAVLRPGETYRHRIEWRFSGF</sequence>
<dbReference type="Gene3D" id="2.70.98.10">
    <property type="match status" value="1"/>
</dbReference>
<evidence type="ECO:0000256" key="7">
    <source>
        <dbReference type="PIRSR" id="PIRSR005096-3"/>
    </source>
</evidence>
<protein>
    <submittedName>
        <fullName evidence="8">Aldose 1-epimerase</fullName>
    </submittedName>
</protein>
<evidence type="ECO:0000256" key="3">
    <source>
        <dbReference type="ARBA" id="ARBA00023235"/>
    </source>
</evidence>